<dbReference type="EMBL" id="MU151303">
    <property type="protein sequence ID" value="KAF9445412.1"/>
    <property type="molecule type" value="Genomic_DNA"/>
</dbReference>
<accession>A0A9P5X6H6</accession>
<comment type="caution">
    <text evidence="1">The sequence shown here is derived from an EMBL/GenBank/DDBJ whole genome shotgun (WGS) entry which is preliminary data.</text>
</comment>
<reference evidence="1" key="1">
    <citation type="submission" date="2020-11" db="EMBL/GenBank/DDBJ databases">
        <authorList>
            <consortium name="DOE Joint Genome Institute"/>
            <person name="Ahrendt S."/>
            <person name="Riley R."/>
            <person name="Andreopoulos W."/>
            <person name="Labutti K."/>
            <person name="Pangilinan J."/>
            <person name="Ruiz-Duenas F.J."/>
            <person name="Barrasa J.M."/>
            <person name="Sanchez-Garcia M."/>
            <person name="Camarero S."/>
            <person name="Miyauchi S."/>
            <person name="Serrano A."/>
            <person name="Linde D."/>
            <person name="Babiker R."/>
            <person name="Drula E."/>
            <person name="Ayuso-Fernandez I."/>
            <person name="Pacheco R."/>
            <person name="Padilla G."/>
            <person name="Ferreira P."/>
            <person name="Barriuso J."/>
            <person name="Kellner H."/>
            <person name="Castanera R."/>
            <person name="Alfaro M."/>
            <person name="Ramirez L."/>
            <person name="Pisabarro A.G."/>
            <person name="Kuo A."/>
            <person name="Tritt A."/>
            <person name="Lipzen A."/>
            <person name="He G."/>
            <person name="Yan M."/>
            <person name="Ng V."/>
            <person name="Cullen D."/>
            <person name="Martin F."/>
            <person name="Rosso M.-N."/>
            <person name="Henrissat B."/>
            <person name="Hibbett D."/>
            <person name="Martinez A.T."/>
            <person name="Grigoriev I.V."/>
        </authorList>
    </citation>
    <scope>NUCLEOTIDE SEQUENCE</scope>
    <source>
        <strain evidence="1">MF-IS2</strain>
    </source>
</reference>
<evidence type="ECO:0000313" key="1">
    <source>
        <dbReference type="EMBL" id="KAF9445412.1"/>
    </source>
</evidence>
<organism evidence="1 2">
    <name type="scientific">Macrolepiota fuliginosa MF-IS2</name>
    <dbReference type="NCBI Taxonomy" id="1400762"/>
    <lineage>
        <taxon>Eukaryota</taxon>
        <taxon>Fungi</taxon>
        <taxon>Dikarya</taxon>
        <taxon>Basidiomycota</taxon>
        <taxon>Agaricomycotina</taxon>
        <taxon>Agaricomycetes</taxon>
        <taxon>Agaricomycetidae</taxon>
        <taxon>Agaricales</taxon>
        <taxon>Agaricineae</taxon>
        <taxon>Agaricaceae</taxon>
        <taxon>Macrolepiota</taxon>
    </lineage>
</organism>
<keyword evidence="2" id="KW-1185">Reference proteome</keyword>
<dbReference type="AlphaFoldDB" id="A0A9P5X6H6"/>
<dbReference type="OrthoDB" id="2131701at2759"/>
<dbReference type="Proteomes" id="UP000807342">
    <property type="component" value="Unassembled WGS sequence"/>
</dbReference>
<evidence type="ECO:0000313" key="2">
    <source>
        <dbReference type="Proteomes" id="UP000807342"/>
    </source>
</evidence>
<dbReference type="Gene3D" id="2.80.10.50">
    <property type="match status" value="1"/>
</dbReference>
<dbReference type="InterPro" id="IPR035992">
    <property type="entry name" value="Ricin_B-like_lectins"/>
</dbReference>
<sequence>MPLSYIWSGRRYKITNVKNTDQVLDLSGIDSRSIIGWESRGVDRQKWDLYQDSGGWTLRCVQEGVYVAVEGHQSGSHDHHYPKDGTKVIASQEPYKWRICHESDNKFRVSVPEVRISMPEVRITMPEVKIFAPDARISVPEVRISVSEVKITMPEVRISMSEARKCLDLPTRGRDPLDYCEIWGKSDVESQLWYFDEAVEDRNENHWSRLNALVEI</sequence>
<dbReference type="SUPFAM" id="SSF50370">
    <property type="entry name" value="Ricin B-like lectins"/>
    <property type="match status" value="1"/>
</dbReference>
<name>A0A9P5X6H6_9AGAR</name>
<gene>
    <name evidence="1" type="ORF">P691DRAFT_785269</name>
</gene>
<dbReference type="CDD" id="cd23422">
    <property type="entry name" value="beta-trefoil_Ricin_MPL_CNL"/>
    <property type="match status" value="1"/>
</dbReference>
<proteinExistence type="predicted"/>
<protein>
    <submittedName>
        <fullName evidence="1">Carbohydrate-binding module family 13 protein</fullName>
    </submittedName>
</protein>